<dbReference type="Gene3D" id="1.10.10.10">
    <property type="entry name" value="Winged helix-like DNA-binding domain superfamily/Winged helix DNA-binding domain"/>
    <property type="match status" value="1"/>
</dbReference>
<name>A0A8J7WB22_9RHOB</name>
<feature type="domain" description="OmpR/PhoB-type" evidence="4">
    <location>
        <begin position="1"/>
        <end position="98"/>
    </location>
</feature>
<dbReference type="GO" id="GO:0003677">
    <property type="term" value="F:DNA binding"/>
    <property type="evidence" value="ECO:0007669"/>
    <property type="project" value="UniProtKB-UniRule"/>
</dbReference>
<dbReference type="InterPro" id="IPR050266">
    <property type="entry name" value="AB_hydrolase_sf"/>
</dbReference>
<dbReference type="Gene3D" id="3.40.50.1820">
    <property type="entry name" value="alpha/beta hydrolase"/>
    <property type="match status" value="1"/>
</dbReference>
<dbReference type="SMART" id="SM00862">
    <property type="entry name" value="Trans_reg_C"/>
    <property type="match status" value="1"/>
</dbReference>
<dbReference type="InterPro" id="IPR016032">
    <property type="entry name" value="Sig_transdc_resp-reg_C-effctor"/>
</dbReference>
<evidence type="ECO:0000256" key="3">
    <source>
        <dbReference type="SAM" id="MobiDB-lite"/>
    </source>
</evidence>
<protein>
    <submittedName>
        <fullName evidence="5">Alpha/beta hydrolase</fullName>
    </submittedName>
</protein>
<accession>A0A8J7WB22</accession>
<dbReference type="PRINTS" id="PR00111">
    <property type="entry name" value="ABHYDROLASE"/>
</dbReference>
<dbReference type="InterPro" id="IPR000073">
    <property type="entry name" value="AB_hydrolase_1"/>
</dbReference>
<dbReference type="Pfam" id="PF00486">
    <property type="entry name" value="Trans_reg_C"/>
    <property type="match status" value="1"/>
</dbReference>
<dbReference type="SUPFAM" id="SSF53474">
    <property type="entry name" value="alpha/beta-Hydrolases"/>
    <property type="match status" value="1"/>
</dbReference>
<dbReference type="PROSITE" id="PS51755">
    <property type="entry name" value="OMPR_PHOB"/>
    <property type="match status" value="1"/>
</dbReference>
<dbReference type="Pfam" id="PF00561">
    <property type="entry name" value="Abhydrolase_1"/>
    <property type="match status" value="1"/>
</dbReference>
<evidence type="ECO:0000313" key="6">
    <source>
        <dbReference type="Proteomes" id="UP000681356"/>
    </source>
</evidence>
<dbReference type="GO" id="GO:0016020">
    <property type="term" value="C:membrane"/>
    <property type="evidence" value="ECO:0007669"/>
    <property type="project" value="TreeGrafter"/>
</dbReference>
<dbReference type="PANTHER" id="PTHR43798:SF33">
    <property type="entry name" value="HYDROLASE, PUTATIVE (AFU_ORTHOLOGUE AFUA_2G14860)-RELATED"/>
    <property type="match status" value="1"/>
</dbReference>
<comment type="caution">
    <text evidence="5">The sequence shown here is derived from an EMBL/GenBank/DDBJ whole genome shotgun (WGS) entry which is preliminary data.</text>
</comment>
<evidence type="ECO:0000256" key="1">
    <source>
        <dbReference type="ARBA" id="ARBA00023125"/>
    </source>
</evidence>
<organism evidence="5 6">
    <name type="scientific">Thetidibacter halocola</name>
    <dbReference type="NCBI Taxonomy" id="2827239"/>
    <lineage>
        <taxon>Bacteria</taxon>
        <taxon>Pseudomonadati</taxon>
        <taxon>Pseudomonadota</taxon>
        <taxon>Alphaproteobacteria</taxon>
        <taxon>Rhodobacterales</taxon>
        <taxon>Roseobacteraceae</taxon>
        <taxon>Thetidibacter</taxon>
    </lineage>
</organism>
<dbReference type="InterPro" id="IPR029058">
    <property type="entry name" value="AB_hydrolase_fold"/>
</dbReference>
<feature type="DNA-binding region" description="OmpR/PhoB-type" evidence="2">
    <location>
        <begin position="1"/>
        <end position="98"/>
    </location>
</feature>
<dbReference type="AlphaFoldDB" id="A0A8J7WB22"/>
<reference evidence="5" key="1">
    <citation type="submission" date="2021-04" db="EMBL/GenBank/DDBJ databases">
        <authorList>
            <person name="Yoon J."/>
        </authorList>
    </citation>
    <scope>NUCLEOTIDE SEQUENCE</scope>
    <source>
        <strain evidence="5">KMU-90</strain>
    </source>
</reference>
<dbReference type="InterPro" id="IPR036388">
    <property type="entry name" value="WH-like_DNA-bd_sf"/>
</dbReference>
<dbReference type="Proteomes" id="UP000681356">
    <property type="component" value="Unassembled WGS sequence"/>
</dbReference>
<feature type="region of interest" description="Disordered" evidence="3">
    <location>
        <begin position="105"/>
        <end position="127"/>
    </location>
</feature>
<evidence type="ECO:0000256" key="2">
    <source>
        <dbReference type="PROSITE-ProRule" id="PRU01091"/>
    </source>
</evidence>
<sequence length="403" mass="43366">MRHAFADCLLDTETLTLMRSGSLVAVEPQVFDLIRLLLENAGRVVTRDEIVEHVWKGRVVSESAISARIAAARKALGDDGKTQAVIRTVARRGLQCVVPVLKTTTPGDRQAEQDNGAAKRSTEDPPRVRYTRNGAGQILAWTMCGTGTPILRIGAPLVNVSDQWMLPSERTLMEILSASHRLIHLDGVGFGLSEATDEPIDHVRMVDDCIAVADAAGIDRFSLMAESGASLIAVRLAALYPERVDKLVMVGGYVDGRARRGQPSPPDPIRGLIEEGWKTSGGGLALAFMLSYFPEGPIEDIQQVVLAEQSAASEAQMLSLRDAVNHDSVAEFLPRVKCPTLIVQGRDNAVHPLSEARKLAAGIPDAELVILKTANHVPMPGNAVWPGYIDALLAFLDDAEPGA</sequence>
<dbReference type="InterPro" id="IPR001867">
    <property type="entry name" value="OmpR/PhoB-type_DNA-bd"/>
</dbReference>
<gene>
    <name evidence="5" type="ORF">KB874_03445</name>
</gene>
<dbReference type="GO" id="GO:0016787">
    <property type="term" value="F:hydrolase activity"/>
    <property type="evidence" value="ECO:0007669"/>
    <property type="project" value="UniProtKB-KW"/>
</dbReference>
<keyword evidence="5" id="KW-0378">Hydrolase</keyword>
<evidence type="ECO:0000313" key="5">
    <source>
        <dbReference type="EMBL" id="MBS0123179.1"/>
    </source>
</evidence>
<dbReference type="GO" id="GO:0000160">
    <property type="term" value="P:phosphorelay signal transduction system"/>
    <property type="evidence" value="ECO:0007669"/>
    <property type="project" value="InterPro"/>
</dbReference>
<keyword evidence="1 2" id="KW-0238">DNA-binding</keyword>
<dbReference type="SUPFAM" id="SSF46894">
    <property type="entry name" value="C-terminal effector domain of the bipartite response regulators"/>
    <property type="match status" value="1"/>
</dbReference>
<dbReference type="PANTHER" id="PTHR43798">
    <property type="entry name" value="MONOACYLGLYCEROL LIPASE"/>
    <property type="match status" value="1"/>
</dbReference>
<dbReference type="GO" id="GO:0006355">
    <property type="term" value="P:regulation of DNA-templated transcription"/>
    <property type="evidence" value="ECO:0007669"/>
    <property type="project" value="InterPro"/>
</dbReference>
<dbReference type="EMBL" id="JAGTUU010000001">
    <property type="protein sequence ID" value="MBS0123179.1"/>
    <property type="molecule type" value="Genomic_DNA"/>
</dbReference>
<proteinExistence type="predicted"/>
<evidence type="ECO:0000259" key="4">
    <source>
        <dbReference type="PROSITE" id="PS51755"/>
    </source>
</evidence>
<keyword evidence="6" id="KW-1185">Reference proteome</keyword>